<dbReference type="InterPro" id="IPR049053">
    <property type="entry name" value="AFCA-like_C"/>
</dbReference>
<gene>
    <name evidence="5" type="ORF">GCM10022215_15840</name>
</gene>
<dbReference type="RefSeq" id="WP_344732770.1">
    <property type="nucleotide sequence ID" value="NZ_BAAAZH010000012.1"/>
</dbReference>
<dbReference type="InterPro" id="IPR016518">
    <property type="entry name" value="Alpha-L-fucosidase"/>
</dbReference>
<evidence type="ECO:0000313" key="5">
    <source>
        <dbReference type="EMBL" id="GAA4116282.1"/>
    </source>
</evidence>
<dbReference type="InterPro" id="IPR027414">
    <property type="entry name" value="GH95_N_dom"/>
</dbReference>
<evidence type="ECO:0000313" key="6">
    <source>
        <dbReference type="Proteomes" id="UP001501495"/>
    </source>
</evidence>
<dbReference type="EMBL" id="BAAAZH010000012">
    <property type="protein sequence ID" value="GAA4116282.1"/>
    <property type="molecule type" value="Genomic_DNA"/>
</dbReference>
<evidence type="ECO:0000259" key="2">
    <source>
        <dbReference type="Pfam" id="PF14498"/>
    </source>
</evidence>
<dbReference type="InterPro" id="IPR054363">
    <property type="entry name" value="GH95_cat"/>
</dbReference>
<keyword evidence="6" id="KW-1185">Reference proteome</keyword>
<feature type="domain" description="Alpha fucosidase A-like C-terminal" evidence="3">
    <location>
        <begin position="738"/>
        <end position="811"/>
    </location>
</feature>
<dbReference type="PIRSF" id="PIRSF007663">
    <property type="entry name" value="UCP007663"/>
    <property type="match status" value="1"/>
</dbReference>
<dbReference type="PANTHER" id="PTHR31084">
    <property type="entry name" value="ALPHA-L-FUCOSIDASE 2"/>
    <property type="match status" value="1"/>
</dbReference>
<evidence type="ECO:0000259" key="3">
    <source>
        <dbReference type="Pfam" id="PF21307"/>
    </source>
</evidence>
<dbReference type="Pfam" id="PF14498">
    <property type="entry name" value="Glyco_hyd_65N_2"/>
    <property type="match status" value="1"/>
</dbReference>
<comment type="caution">
    <text evidence="5">The sequence shown here is derived from an EMBL/GenBank/DDBJ whole genome shotgun (WGS) entry which is preliminary data.</text>
</comment>
<organism evidence="5 6">
    <name type="scientific">Nocardioides fonticola</name>
    <dbReference type="NCBI Taxonomy" id="450363"/>
    <lineage>
        <taxon>Bacteria</taxon>
        <taxon>Bacillati</taxon>
        <taxon>Actinomycetota</taxon>
        <taxon>Actinomycetes</taxon>
        <taxon>Propionibacteriales</taxon>
        <taxon>Nocardioidaceae</taxon>
        <taxon>Nocardioides</taxon>
    </lineage>
</organism>
<dbReference type="Pfam" id="PF21307">
    <property type="entry name" value="Glyco_hydro_95_C"/>
    <property type="match status" value="1"/>
</dbReference>
<dbReference type="GO" id="GO:0016787">
    <property type="term" value="F:hydrolase activity"/>
    <property type="evidence" value="ECO:0007669"/>
    <property type="project" value="UniProtKB-KW"/>
</dbReference>
<dbReference type="Proteomes" id="UP001501495">
    <property type="component" value="Unassembled WGS sequence"/>
</dbReference>
<evidence type="ECO:0000259" key="4">
    <source>
        <dbReference type="Pfam" id="PF22124"/>
    </source>
</evidence>
<evidence type="ECO:0000256" key="1">
    <source>
        <dbReference type="SAM" id="MobiDB-lite"/>
    </source>
</evidence>
<reference evidence="6" key="1">
    <citation type="journal article" date="2019" name="Int. J. Syst. Evol. Microbiol.">
        <title>The Global Catalogue of Microorganisms (GCM) 10K type strain sequencing project: providing services to taxonomists for standard genome sequencing and annotation.</title>
        <authorList>
            <consortium name="The Broad Institute Genomics Platform"/>
            <consortium name="The Broad Institute Genome Sequencing Center for Infectious Disease"/>
            <person name="Wu L."/>
            <person name="Ma J."/>
        </authorList>
    </citation>
    <scope>NUCLEOTIDE SEQUENCE [LARGE SCALE GENOMIC DNA]</scope>
    <source>
        <strain evidence="6">JCM 16703</strain>
    </source>
</reference>
<dbReference type="Gene3D" id="1.50.10.10">
    <property type="match status" value="1"/>
</dbReference>
<feature type="domain" description="Glycosyl hydrolase family 95 catalytic" evidence="4">
    <location>
        <begin position="300"/>
        <end position="723"/>
    </location>
</feature>
<keyword evidence="5" id="KW-0378">Hydrolase</keyword>
<dbReference type="SUPFAM" id="SSF48208">
    <property type="entry name" value="Six-hairpin glycosidases"/>
    <property type="match status" value="1"/>
</dbReference>
<feature type="region of interest" description="Disordered" evidence="1">
    <location>
        <begin position="172"/>
        <end position="191"/>
    </location>
</feature>
<name>A0ABP7XGT8_9ACTN</name>
<sequence>MNAPQRMRYLRPARRWTDALPLGNGRIGAMVFGGVGLERIQVNDDRAWSGSPATGRGTPLLADGEGPRVLAEVRAALLEGDVSRAEKISTRFQHGHSQSFQPLVDLWWATADTEPLDRLGADDYERWLDLEQAIAGHTACSGGVRWQQEAWASAPRQVLVVRRWAASGVLPPTDLRLSSPHPTGPPSSWQEATGRVRVELVVPMPAHVVPPHEQLPEPIRYDESAGAVTCVVLADIVTDGRIALSPTGARITEAREIAVVLTTEADYRGPLTRPHGDVGRLRARAGHHLGAVHDAARGGWDAVRAEHVADHRRLFDRVGLHLGPPPAADAVPRPVEQLLAAGAPGAPDPELVALAFQYGRYLLVAGSRPGTLPLTLQGVWNEKQRPPWSSNYTTNINVEMNYWPAEVAALPETHLALLDWMHQVAPRGAEVARTLYGASGWTLHHNSDAWGFAWPAGEGDADPCWSFWPLGAAWLCRHVWEHFDFTGDVDRLAHDFPLVRGAVEFVLDWLVELPDGSLGTVPSTSPENRYLHDDGPRALSVTTTSDLQLAGDLLARFLEIAALLADRVVVAPELIARARAASARLPVERVMADGRLAEWSDDPVDAEPEHRHTSHLLGVYPLQRIAPASDPALAAAAHRSLDARGPRSTGWALAWRIALRARLRDPAGAGVALAHFLAPMAPDASEEPSMTAPAGVYTNLFCAHPPFQIDGNLGFTAGVAELLLDSHADHLAARTDLLLLPSPLPEWHTGAFRGLRARGGLSVDLTWRDLGASTEHLEATVHARRARQVRLTHRDDVVEAALADDAVVRWSWHADAGWVRH</sequence>
<proteinExistence type="predicted"/>
<dbReference type="Pfam" id="PF22124">
    <property type="entry name" value="Glyco_hydro_95_cat"/>
    <property type="match status" value="1"/>
</dbReference>
<protein>
    <submittedName>
        <fullName evidence="5">Glycoside hydrolase family 95 protein</fullName>
    </submittedName>
</protein>
<dbReference type="InterPro" id="IPR008928">
    <property type="entry name" value="6-hairpin_glycosidase_sf"/>
</dbReference>
<dbReference type="PANTHER" id="PTHR31084:SF0">
    <property type="entry name" value="ALPHA-L-FUCOSIDASE 2"/>
    <property type="match status" value="1"/>
</dbReference>
<accession>A0ABP7XGT8</accession>
<feature type="domain" description="Glycosyl hydrolase family 95 N-terminal" evidence="2">
    <location>
        <begin position="8"/>
        <end position="269"/>
    </location>
</feature>
<dbReference type="InterPro" id="IPR012341">
    <property type="entry name" value="6hp_glycosidase-like_sf"/>
</dbReference>